<dbReference type="InterPro" id="IPR007899">
    <property type="entry name" value="CHAD_dom"/>
</dbReference>
<name>A0A158FJ30_CABCO</name>
<dbReference type="AlphaFoldDB" id="A0A158FJ30"/>
<proteinExistence type="predicted"/>
<keyword evidence="4" id="KW-1185">Reference proteome</keyword>
<sequence length="368" mass="41697">MRENVFIGLLKRCHTHDILHVYVSGQHPLDDRRRPPAHDRDATITKRRAIQVHTETMTLNFDPALERKSLSGSPGSHPAAARPRVSDPFSLRDQPVADAFVMLTAPLASDAFQQTELMAGPADAALLERLRSTLRRLRALWWAFEPLLDEKEARMIRKRFKRLADIAGEPHDFDAACDLLARAQTRCTRLEPVVQTLRQQRREASATSCVILRRAHVDVLLRRALADARRRLEARGEDRSLEAFARQRVSLADDLLSKREHRAARMKRVDAKTLRSIEEAATKLQCLLEVFAPVLERGHRHTMAHLLAAQAALVRLHDVLASEAVVRRVAPSLNDKDALDEAVRWLNKAARDESRAALKRLRALPELV</sequence>
<dbReference type="Pfam" id="PF05235">
    <property type="entry name" value="CHAD"/>
    <property type="match status" value="1"/>
</dbReference>
<accession>A0A158FJ30</accession>
<evidence type="ECO:0000313" key="3">
    <source>
        <dbReference type="EMBL" id="SAL19349.1"/>
    </source>
</evidence>
<protein>
    <submittedName>
        <fullName evidence="3">CHAD domain protein</fullName>
    </submittedName>
</protein>
<dbReference type="SMART" id="SM00880">
    <property type="entry name" value="CHAD"/>
    <property type="match status" value="1"/>
</dbReference>
<dbReference type="InterPro" id="IPR038186">
    <property type="entry name" value="CHAD_dom_sf"/>
</dbReference>
<reference evidence="4" key="1">
    <citation type="submission" date="2016-01" db="EMBL/GenBank/DDBJ databases">
        <authorList>
            <person name="Peeters C."/>
        </authorList>
    </citation>
    <scope>NUCLEOTIDE SEQUENCE [LARGE SCALE GENOMIC DNA]</scope>
</reference>
<evidence type="ECO:0000256" key="1">
    <source>
        <dbReference type="SAM" id="MobiDB-lite"/>
    </source>
</evidence>
<dbReference type="PROSITE" id="PS51708">
    <property type="entry name" value="CHAD"/>
    <property type="match status" value="1"/>
</dbReference>
<feature type="domain" description="CHAD" evidence="2">
    <location>
        <begin position="93"/>
        <end position="368"/>
    </location>
</feature>
<feature type="region of interest" description="Disordered" evidence="1">
    <location>
        <begin position="63"/>
        <end position="88"/>
    </location>
</feature>
<dbReference type="Proteomes" id="UP000054740">
    <property type="component" value="Unassembled WGS sequence"/>
</dbReference>
<evidence type="ECO:0000313" key="4">
    <source>
        <dbReference type="Proteomes" id="UP000054740"/>
    </source>
</evidence>
<organism evidence="3 4">
    <name type="scientific">Caballeronia cordobensis</name>
    <name type="common">Burkholderia cordobensis</name>
    <dbReference type="NCBI Taxonomy" id="1353886"/>
    <lineage>
        <taxon>Bacteria</taxon>
        <taxon>Pseudomonadati</taxon>
        <taxon>Pseudomonadota</taxon>
        <taxon>Betaproteobacteria</taxon>
        <taxon>Burkholderiales</taxon>
        <taxon>Burkholderiaceae</taxon>
        <taxon>Caballeronia</taxon>
    </lineage>
</organism>
<dbReference type="Gene3D" id="1.40.20.10">
    <property type="entry name" value="CHAD domain"/>
    <property type="match status" value="1"/>
</dbReference>
<dbReference type="EMBL" id="FCNY02000002">
    <property type="protein sequence ID" value="SAL19349.1"/>
    <property type="molecule type" value="Genomic_DNA"/>
</dbReference>
<gene>
    <name evidence="3" type="ORF">AWB70_00939</name>
</gene>
<evidence type="ECO:0000259" key="2">
    <source>
        <dbReference type="PROSITE" id="PS51708"/>
    </source>
</evidence>